<evidence type="ECO:0000256" key="3">
    <source>
        <dbReference type="ARBA" id="ARBA00022502"/>
    </source>
</evidence>
<evidence type="ECO:0000256" key="2">
    <source>
        <dbReference type="ARBA" id="ARBA00007414"/>
    </source>
</evidence>
<evidence type="ECO:0000259" key="12">
    <source>
        <dbReference type="Pfam" id="PF10277"/>
    </source>
</evidence>
<name>F6ZBR4_CIOIN</name>
<feature type="transmembrane region" description="Helical" evidence="11">
    <location>
        <begin position="21"/>
        <end position="42"/>
    </location>
</feature>
<dbReference type="OrthoDB" id="68581at2759"/>
<dbReference type="GeneID" id="100180163"/>
<dbReference type="RefSeq" id="XP_002129673.1">
    <property type="nucleotide sequence ID" value="XM_002129637.5"/>
</dbReference>
<accession>F6ZBR4</accession>
<feature type="domain" description="CWH43-like N-terminal" evidence="12">
    <location>
        <begin position="24"/>
        <end position="239"/>
    </location>
</feature>
<feature type="transmembrane region" description="Helical" evidence="11">
    <location>
        <begin position="184"/>
        <end position="203"/>
    </location>
</feature>
<keyword evidence="3" id="KW-0337">GPI-anchor biosynthesis</keyword>
<dbReference type="HOGENOM" id="CLU_061191_1_0_1"/>
<dbReference type="GO" id="GO:0006506">
    <property type="term" value="P:GPI anchor biosynthetic process"/>
    <property type="evidence" value="ECO:0000318"/>
    <property type="project" value="GO_Central"/>
</dbReference>
<feature type="transmembrane region" description="Helical" evidence="11">
    <location>
        <begin position="215"/>
        <end position="233"/>
    </location>
</feature>
<dbReference type="InterPro" id="IPR019402">
    <property type="entry name" value="CWH43_N"/>
</dbReference>
<proteinExistence type="inferred from homology"/>
<comment type="function">
    <text evidence="8">Involved in the fatty acid remodeling steps of GPI-anchor maturation where the unsaturated acyl chain at sn-2 of inositol phosphate is replaced by a saturated stearoyl chain. May catalyze the second step of the fatty acid remodeling, by reacylating a lyso-GPI intermediate at sn-2 of inositol phosphate by a saturated chain. The fatty acid remodeling steps is critical for the integration of GPI-APs into lipid rafts.</text>
</comment>
<keyword evidence="4 11" id="KW-0812">Transmembrane</keyword>
<dbReference type="FunCoup" id="F6ZBR4">
    <property type="interactions" value="9"/>
</dbReference>
<reference evidence="14" key="1">
    <citation type="journal article" date="2002" name="Science">
        <title>The draft genome of Ciona intestinalis: insights into chordate and vertebrate origins.</title>
        <authorList>
            <person name="Dehal P."/>
            <person name="Satou Y."/>
            <person name="Campbell R.K."/>
            <person name="Chapman J."/>
            <person name="Degnan B."/>
            <person name="De Tomaso A."/>
            <person name="Davidson B."/>
            <person name="Di Gregorio A."/>
            <person name="Gelpke M."/>
            <person name="Goodstein D.M."/>
            <person name="Harafuji N."/>
            <person name="Hastings K.E."/>
            <person name="Ho I."/>
            <person name="Hotta K."/>
            <person name="Huang W."/>
            <person name="Kawashima T."/>
            <person name="Lemaire P."/>
            <person name="Martinez D."/>
            <person name="Meinertzhagen I.A."/>
            <person name="Necula S."/>
            <person name="Nonaka M."/>
            <person name="Putnam N."/>
            <person name="Rash S."/>
            <person name="Saiga H."/>
            <person name="Satake M."/>
            <person name="Terry A."/>
            <person name="Yamada L."/>
            <person name="Wang H.G."/>
            <person name="Awazu S."/>
            <person name="Azumi K."/>
            <person name="Boore J."/>
            <person name="Branno M."/>
            <person name="Chin-Bow S."/>
            <person name="DeSantis R."/>
            <person name="Doyle S."/>
            <person name="Francino P."/>
            <person name="Keys D.N."/>
            <person name="Haga S."/>
            <person name="Hayashi H."/>
            <person name="Hino K."/>
            <person name="Imai K.S."/>
            <person name="Inaba K."/>
            <person name="Kano S."/>
            <person name="Kobayashi K."/>
            <person name="Kobayashi M."/>
            <person name="Lee B.I."/>
            <person name="Makabe K.W."/>
            <person name="Manohar C."/>
            <person name="Matassi G."/>
            <person name="Medina M."/>
            <person name="Mochizuki Y."/>
            <person name="Mount S."/>
            <person name="Morishita T."/>
            <person name="Miura S."/>
            <person name="Nakayama A."/>
            <person name="Nishizaka S."/>
            <person name="Nomoto H."/>
            <person name="Ohta F."/>
            <person name="Oishi K."/>
            <person name="Rigoutsos I."/>
            <person name="Sano M."/>
            <person name="Sasaki A."/>
            <person name="Sasakura Y."/>
            <person name="Shoguchi E."/>
            <person name="Shin-i T."/>
            <person name="Spagnuolo A."/>
            <person name="Stainier D."/>
            <person name="Suzuki M.M."/>
            <person name="Tassy O."/>
            <person name="Takatori N."/>
            <person name="Tokuoka M."/>
            <person name="Yagi K."/>
            <person name="Yoshizaki F."/>
            <person name="Wada S."/>
            <person name="Zhang C."/>
            <person name="Hyatt P.D."/>
            <person name="Larimer F."/>
            <person name="Detter C."/>
            <person name="Doggett N."/>
            <person name="Glavina T."/>
            <person name="Hawkins T."/>
            <person name="Richardson P."/>
            <person name="Lucas S."/>
            <person name="Kohara Y."/>
            <person name="Levine M."/>
            <person name="Satoh N."/>
            <person name="Rokhsar D.S."/>
        </authorList>
    </citation>
    <scope>NUCLEOTIDE SEQUENCE [LARGE SCALE GENOMIC DNA]</scope>
</reference>
<evidence type="ECO:0000256" key="11">
    <source>
        <dbReference type="SAM" id="Phobius"/>
    </source>
</evidence>
<dbReference type="InterPro" id="IPR039545">
    <property type="entry name" value="PGAP2"/>
</dbReference>
<dbReference type="EMBL" id="EAAA01001089">
    <property type="status" value="NOT_ANNOTATED_CDS"/>
    <property type="molecule type" value="Genomic_DNA"/>
</dbReference>
<dbReference type="Ensembl" id="ENSCINT00000026719.2">
    <property type="protein sequence ID" value="ENSCINP00000026473.2"/>
    <property type="gene ID" value="ENSCING00000014715.2"/>
</dbReference>
<keyword evidence="7 11" id="KW-0472">Membrane</keyword>
<evidence type="ECO:0000256" key="6">
    <source>
        <dbReference type="ARBA" id="ARBA00023034"/>
    </source>
</evidence>
<evidence type="ECO:0000256" key="8">
    <source>
        <dbReference type="ARBA" id="ARBA00093421"/>
    </source>
</evidence>
<dbReference type="Pfam" id="PF10277">
    <property type="entry name" value="Frag1"/>
    <property type="match status" value="1"/>
</dbReference>
<evidence type="ECO:0000256" key="10">
    <source>
        <dbReference type="ARBA" id="ARBA00093676"/>
    </source>
</evidence>
<dbReference type="InParanoid" id="F6ZBR4"/>
<evidence type="ECO:0000256" key="4">
    <source>
        <dbReference type="ARBA" id="ARBA00022692"/>
    </source>
</evidence>
<keyword evidence="6" id="KW-0333">Golgi apparatus</keyword>
<dbReference type="GO" id="GO:0000139">
    <property type="term" value="C:Golgi membrane"/>
    <property type="evidence" value="ECO:0007669"/>
    <property type="project" value="UniProtKB-SubCell"/>
</dbReference>
<evidence type="ECO:0000256" key="7">
    <source>
        <dbReference type="ARBA" id="ARBA00023136"/>
    </source>
</evidence>
<organism evidence="13 14">
    <name type="scientific">Ciona intestinalis</name>
    <name type="common">Transparent sea squirt</name>
    <name type="synonym">Ascidia intestinalis</name>
    <dbReference type="NCBI Taxonomy" id="7719"/>
    <lineage>
        <taxon>Eukaryota</taxon>
        <taxon>Metazoa</taxon>
        <taxon>Chordata</taxon>
        <taxon>Tunicata</taxon>
        <taxon>Ascidiacea</taxon>
        <taxon>Phlebobranchia</taxon>
        <taxon>Cionidae</taxon>
        <taxon>Ciona</taxon>
    </lineage>
</organism>
<sequence>MLASEIMVKPVTLVSVSMTKTAKIVVSLPLSGLIFTVMWSILFDLENSTATHCKVANYLPSVSAAIALTPQAYVWRFNIALHSMPRYMLLLMYWEWHYKRTVDKSKLLAPLHKLLIILAVGANFIELSALLGLTIISSTESPSAHETSFILFMIGSITCMISSCLLNTTMVIETENEKKSKNTKLFAVVIHITSFISALYFYFRHNAKCEPGVYSLFALSEYIVIISNMFFHYQHGIDFCAYKIQVNNNNDPQKIS</sequence>
<dbReference type="AlphaFoldDB" id="F6ZBR4"/>
<evidence type="ECO:0000313" key="14">
    <source>
        <dbReference type="Proteomes" id="UP000008144"/>
    </source>
</evidence>
<evidence type="ECO:0000256" key="5">
    <source>
        <dbReference type="ARBA" id="ARBA00022989"/>
    </source>
</evidence>
<evidence type="ECO:0000313" key="13">
    <source>
        <dbReference type="Ensembl" id="ENSCINP00000026473.2"/>
    </source>
</evidence>
<evidence type="ECO:0000256" key="1">
    <source>
        <dbReference type="ARBA" id="ARBA00004653"/>
    </source>
</evidence>
<keyword evidence="14" id="KW-1185">Reference proteome</keyword>
<comment type="subcellular location">
    <subcellularLocation>
        <location evidence="1">Golgi apparatus membrane</location>
        <topology evidence="1">Multi-pass membrane protein</topology>
    </subcellularLocation>
</comment>
<evidence type="ECO:0000256" key="9">
    <source>
        <dbReference type="ARBA" id="ARBA00093632"/>
    </source>
</evidence>
<dbReference type="PANTHER" id="PTHR12892:SF11">
    <property type="entry name" value="POST-GPI ATTACHMENT TO PROTEINS FACTOR 2"/>
    <property type="match status" value="1"/>
</dbReference>
<feature type="transmembrane region" description="Helical" evidence="11">
    <location>
        <begin position="149"/>
        <end position="172"/>
    </location>
</feature>
<dbReference type="STRING" id="7719.ENSCINP00000026473"/>
<reference evidence="13" key="2">
    <citation type="journal article" date="2008" name="Genome Biol.">
        <title>Improved genome assembly and evidence-based global gene model set for the chordate Ciona intestinalis: new insight into intron and operon populations.</title>
        <authorList>
            <person name="Satou Y."/>
            <person name="Mineta K."/>
            <person name="Ogasawara M."/>
            <person name="Sasakura Y."/>
            <person name="Shoguchi E."/>
            <person name="Ueno K."/>
            <person name="Yamada L."/>
            <person name="Matsumoto J."/>
            <person name="Wasserscheid J."/>
            <person name="Dewar K."/>
            <person name="Wiley G.B."/>
            <person name="Macmil S.L."/>
            <person name="Roe B.A."/>
            <person name="Zeller R.W."/>
            <person name="Hastings K.E."/>
            <person name="Lemaire P."/>
            <person name="Lindquist E."/>
            <person name="Endo T."/>
            <person name="Hotta K."/>
            <person name="Inaba K."/>
        </authorList>
    </citation>
    <scope>NUCLEOTIDE SEQUENCE [LARGE SCALE GENOMIC DNA]</scope>
    <source>
        <strain evidence="13">wild type</strain>
    </source>
</reference>
<dbReference type="OMA" id="CVIWSIL"/>
<reference evidence="13" key="4">
    <citation type="submission" date="2025-09" db="UniProtKB">
        <authorList>
            <consortium name="Ensembl"/>
        </authorList>
    </citation>
    <scope>IDENTIFICATION</scope>
</reference>
<feature type="transmembrane region" description="Helical" evidence="11">
    <location>
        <begin position="114"/>
        <end position="137"/>
    </location>
</feature>
<keyword evidence="5 11" id="KW-1133">Transmembrane helix</keyword>
<accession>A0A1W2WET4</accession>
<dbReference type="Proteomes" id="UP000008144">
    <property type="component" value="Chromosome 13"/>
</dbReference>
<reference evidence="13" key="3">
    <citation type="submission" date="2025-08" db="UniProtKB">
        <authorList>
            <consortium name="Ensembl"/>
        </authorList>
    </citation>
    <scope>IDENTIFICATION</scope>
</reference>
<comment type="similarity">
    <text evidence="2">Belongs to the PGAP2 family.</text>
</comment>
<dbReference type="KEGG" id="cin:100180163"/>
<dbReference type="GO" id="GO:0005789">
    <property type="term" value="C:endoplasmic reticulum membrane"/>
    <property type="evidence" value="ECO:0000318"/>
    <property type="project" value="GO_Central"/>
</dbReference>
<protein>
    <recommendedName>
        <fullName evidence="9">Acyltransferase PGAP2</fullName>
    </recommendedName>
    <alternativeName>
        <fullName evidence="10">Post-GPI attachment to proteins factor 2</fullName>
    </alternativeName>
</protein>
<dbReference type="GeneTree" id="ENSGT00510000047299"/>
<dbReference type="PANTHER" id="PTHR12892">
    <property type="entry name" value="FGF RECEPTOR ACTIVATING PROTEIN 1"/>
    <property type="match status" value="1"/>
</dbReference>
<gene>
    <name evidence="13" type="primary">LOC100180163</name>
</gene>